<gene>
    <name evidence="1" type="ordered locus">Clocel_2555</name>
</gene>
<dbReference type="KEGG" id="ccb:Clocel_2555"/>
<protein>
    <recommendedName>
        <fullName evidence="3">ATP-grasp domain-containing protein</fullName>
    </recommendedName>
</protein>
<organism evidence="1 2">
    <name type="scientific">Clostridium cellulovorans (strain ATCC 35296 / DSM 3052 / OCM 3 / 743B)</name>
    <dbReference type="NCBI Taxonomy" id="573061"/>
    <lineage>
        <taxon>Bacteria</taxon>
        <taxon>Bacillati</taxon>
        <taxon>Bacillota</taxon>
        <taxon>Clostridia</taxon>
        <taxon>Eubacteriales</taxon>
        <taxon>Clostridiaceae</taxon>
        <taxon>Clostridium</taxon>
    </lineage>
</organism>
<proteinExistence type="predicted"/>
<keyword evidence="2" id="KW-1185">Reference proteome</keyword>
<dbReference type="eggNOG" id="COG0189">
    <property type="taxonomic scope" value="Bacteria"/>
</dbReference>
<accession>D9SQR1</accession>
<dbReference type="PANTHER" id="PTHR21621:SF0">
    <property type="entry name" value="BETA-CITRYLGLUTAMATE SYNTHASE B-RELATED"/>
    <property type="match status" value="1"/>
</dbReference>
<name>D9SQR1_CLOC7</name>
<dbReference type="HOGENOM" id="CLU_044334_3_0_9"/>
<dbReference type="PANTHER" id="PTHR21621">
    <property type="entry name" value="RIBOSOMAL PROTEIN S6 MODIFICATION PROTEIN"/>
    <property type="match status" value="1"/>
</dbReference>
<dbReference type="RefSeq" id="WP_013291777.1">
    <property type="nucleotide sequence ID" value="NC_014393.1"/>
</dbReference>
<evidence type="ECO:0000313" key="1">
    <source>
        <dbReference type="EMBL" id="ADL52267.1"/>
    </source>
</evidence>
<evidence type="ECO:0000313" key="2">
    <source>
        <dbReference type="Proteomes" id="UP000002730"/>
    </source>
</evidence>
<dbReference type="Proteomes" id="UP000002730">
    <property type="component" value="Chromosome"/>
</dbReference>
<dbReference type="EMBL" id="CP002160">
    <property type="protein sequence ID" value="ADL52267.1"/>
    <property type="molecule type" value="Genomic_DNA"/>
</dbReference>
<sequence>MELESEGNISISPILAQRIGIENRKIIYVKFGIKSYEVKLNVSNNVGKDEILLSKDIIEYLKLPLFIFYEVVFNKGEIIMGPFIGMLTEKSEERLKEIINNLKSYVYGYEEIGGAILIFSTEGIDQSSQTIRGFIFNPETESFEEGTYYYPASIFKRVGMVKELRNHFRTFLGDTLFNNYIFNKWEAHKWLWCFDNVKNHLPYTILYEVPKDIRDFLAEYDTAYIKPIYGSQGVGIVKVRKRGKWFFANYNCQGQEKEECFKTIEELNTFLKRNISKSRFIIQKALDLIATDEKTIDFRALIVKDHYGEWRDIGIIARHGVKGSITSNISTGGSAELAQITLKNILKLTDEEVSKFRKRMSTIAINAARGLEESGISCGNLGVDLGVDLNGDVWIVEINNRDPNHTIALDAKDRQMFFKVRLQNMLYAKKLAGF</sequence>
<dbReference type="Pfam" id="PF14398">
    <property type="entry name" value="ATPgrasp_YheCD"/>
    <property type="match status" value="1"/>
</dbReference>
<dbReference type="OrthoDB" id="1809801at2"/>
<dbReference type="SUPFAM" id="SSF56059">
    <property type="entry name" value="Glutathione synthetase ATP-binding domain-like"/>
    <property type="match status" value="1"/>
</dbReference>
<dbReference type="AlphaFoldDB" id="D9SQR1"/>
<dbReference type="InterPro" id="IPR026838">
    <property type="entry name" value="YheC/D"/>
</dbReference>
<reference evidence="1 2" key="1">
    <citation type="submission" date="2010-08" db="EMBL/GenBank/DDBJ databases">
        <title>Complete sequence of Clostridium cellulovorans 743B.</title>
        <authorList>
            <consortium name="US DOE Joint Genome Institute"/>
            <person name="Lucas S."/>
            <person name="Copeland A."/>
            <person name="Lapidus A."/>
            <person name="Cheng J.-F."/>
            <person name="Bruce D."/>
            <person name="Goodwin L."/>
            <person name="Pitluck S."/>
            <person name="Chertkov O."/>
            <person name="Detter J.C."/>
            <person name="Han C."/>
            <person name="Tapia R."/>
            <person name="Land M."/>
            <person name="Hauser L."/>
            <person name="Chang Y.-J."/>
            <person name="Jeffries C."/>
            <person name="Kyrpides N."/>
            <person name="Ivanova N."/>
            <person name="Mikhailova N."/>
            <person name="Hemme C.L."/>
            <person name="Woyke T."/>
        </authorList>
    </citation>
    <scope>NUCLEOTIDE SEQUENCE [LARGE SCALE GENOMIC DNA]</scope>
    <source>
        <strain evidence="2">ATCC 35296 / DSM 3052 / OCM 3 / 743B</strain>
    </source>
</reference>
<dbReference type="GO" id="GO:0016879">
    <property type="term" value="F:ligase activity, forming carbon-nitrogen bonds"/>
    <property type="evidence" value="ECO:0007669"/>
    <property type="project" value="TreeGrafter"/>
</dbReference>
<dbReference type="STRING" id="573061.Clocel_2555"/>
<dbReference type="GO" id="GO:0005737">
    <property type="term" value="C:cytoplasm"/>
    <property type="evidence" value="ECO:0007669"/>
    <property type="project" value="TreeGrafter"/>
</dbReference>
<evidence type="ECO:0008006" key="3">
    <source>
        <dbReference type="Google" id="ProtNLM"/>
    </source>
</evidence>
<dbReference type="Gene3D" id="3.30.470.20">
    <property type="entry name" value="ATP-grasp fold, B domain"/>
    <property type="match status" value="1"/>
</dbReference>